<proteinExistence type="predicted"/>
<keyword evidence="3" id="KW-1185">Reference proteome</keyword>
<dbReference type="EMBL" id="MCFL01000012">
    <property type="protein sequence ID" value="ORZ37540.1"/>
    <property type="molecule type" value="Genomic_DNA"/>
</dbReference>
<organism evidence="2 3">
    <name type="scientific">Catenaria anguillulae PL171</name>
    <dbReference type="NCBI Taxonomy" id="765915"/>
    <lineage>
        <taxon>Eukaryota</taxon>
        <taxon>Fungi</taxon>
        <taxon>Fungi incertae sedis</taxon>
        <taxon>Blastocladiomycota</taxon>
        <taxon>Blastocladiomycetes</taxon>
        <taxon>Blastocladiales</taxon>
        <taxon>Catenariaceae</taxon>
        <taxon>Catenaria</taxon>
    </lineage>
</organism>
<accession>A0A1Y2HSG8</accession>
<dbReference type="AlphaFoldDB" id="A0A1Y2HSG8"/>
<feature type="region of interest" description="Disordered" evidence="1">
    <location>
        <begin position="1"/>
        <end position="100"/>
    </location>
</feature>
<comment type="caution">
    <text evidence="2">The sequence shown here is derived from an EMBL/GenBank/DDBJ whole genome shotgun (WGS) entry which is preliminary data.</text>
</comment>
<protein>
    <submittedName>
        <fullName evidence="2">Uncharacterized protein</fullName>
    </submittedName>
</protein>
<evidence type="ECO:0000256" key="1">
    <source>
        <dbReference type="SAM" id="MobiDB-lite"/>
    </source>
</evidence>
<feature type="compositionally biased region" description="Low complexity" evidence="1">
    <location>
        <begin position="81"/>
        <end position="100"/>
    </location>
</feature>
<name>A0A1Y2HSG8_9FUNG</name>
<gene>
    <name evidence="2" type="ORF">BCR44DRAFT_35798</name>
</gene>
<feature type="compositionally biased region" description="Acidic residues" evidence="1">
    <location>
        <begin position="45"/>
        <end position="66"/>
    </location>
</feature>
<reference evidence="2 3" key="1">
    <citation type="submission" date="2016-07" db="EMBL/GenBank/DDBJ databases">
        <title>Pervasive Adenine N6-methylation of Active Genes in Fungi.</title>
        <authorList>
            <consortium name="DOE Joint Genome Institute"/>
            <person name="Mondo S.J."/>
            <person name="Dannebaum R.O."/>
            <person name="Kuo R.C."/>
            <person name="Labutti K."/>
            <person name="Haridas S."/>
            <person name="Kuo A."/>
            <person name="Salamov A."/>
            <person name="Ahrendt S.R."/>
            <person name="Lipzen A."/>
            <person name="Sullivan W."/>
            <person name="Andreopoulos W.B."/>
            <person name="Clum A."/>
            <person name="Lindquist E."/>
            <person name="Daum C."/>
            <person name="Ramamoorthy G.K."/>
            <person name="Gryganskyi A."/>
            <person name="Culley D."/>
            <person name="Magnuson J.K."/>
            <person name="James T.Y."/>
            <person name="O'Malley M.A."/>
            <person name="Stajich J.E."/>
            <person name="Spatafora J.W."/>
            <person name="Visel A."/>
            <person name="Grigoriev I.V."/>
        </authorList>
    </citation>
    <scope>NUCLEOTIDE SEQUENCE [LARGE SCALE GENOMIC DNA]</scope>
    <source>
        <strain evidence="2 3">PL171</strain>
    </source>
</reference>
<dbReference type="Proteomes" id="UP000193411">
    <property type="component" value="Unassembled WGS sequence"/>
</dbReference>
<sequence>MLGETTWSRRRDASAPGRGGSASDTTDEGESTRSHPPSSSLPDDAKDDDGAECEGEGADATGEDVPEASLGPVVGPDVECTAESETGTGTGTGSSAMHAC</sequence>
<evidence type="ECO:0000313" key="3">
    <source>
        <dbReference type="Proteomes" id="UP000193411"/>
    </source>
</evidence>
<evidence type="ECO:0000313" key="2">
    <source>
        <dbReference type="EMBL" id="ORZ37540.1"/>
    </source>
</evidence>